<feature type="compositionally biased region" description="Basic and acidic residues" evidence="1">
    <location>
        <begin position="1"/>
        <end position="12"/>
    </location>
</feature>
<evidence type="ECO:0000313" key="2">
    <source>
        <dbReference type="EMBL" id="MBD2152504.1"/>
    </source>
</evidence>
<dbReference type="RefSeq" id="WP_190352972.1">
    <property type="nucleotide sequence ID" value="NZ_JACJPY010000111.1"/>
</dbReference>
<comment type="caution">
    <text evidence="2">The sequence shown here is derived from an EMBL/GenBank/DDBJ whole genome shotgun (WGS) entry which is preliminary data.</text>
</comment>
<keyword evidence="3" id="KW-1185">Reference proteome</keyword>
<reference evidence="2" key="1">
    <citation type="journal article" date="2015" name="ISME J.">
        <title>Draft Genome Sequence of Streptomyces incarnatus NRRL8089, which Produces the Nucleoside Antibiotic Sinefungin.</title>
        <authorList>
            <person name="Oshima K."/>
            <person name="Hattori M."/>
            <person name="Shimizu H."/>
            <person name="Fukuda K."/>
            <person name="Nemoto M."/>
            <person name="Inagaki K."/>
            <person name="Tamura T."/>
        </authorList>
    </citation>
    <scope>NUCLEOTIDE SEQUENCE</scope>
    <source>
        <strain evidence="2">FACHB-1277</strain>
    </source>
</reference>
<evidence type="ECO:0000313" key="3">
    <source>
        <dbReference type="Proteomes" id="UP000631421"/>
    </source>
</evidence>
<dbReference type="AlphaFoldDB" id="A0A926UWV6"/>
<dbReference type="EMBL" id="JACJPY010000111">
    <property type="protein sequence ID" value="MBD2152504.1"/>
    <property type="molecule type" value="Genomic_DNA"/>
</dbReference>
<feature type="region of interest" description="Disordered" evidence="1">
    <location>
        <begin position="1"/>
        <end position="30"/>
    </location>
</feature>
<sequence>MAISEAERERRRQQCLKTKPWQHSTGAKTPEGKLRVSQNALKTGLHSQFEPIRLLARLDLQKENFERIKAIVQSHKQAYENCETAPHPHWQELFEHLDDDDFLDKLLNYRV</sequence>
<organism evidence="2 3">
    <name type="scientific">Pseudanabaena cinerea FACHB-1277</name>
    <dbReference type="NCBI Taxonomy" id="2949581"/>
    <lineage>
        <taxon>Bacteria</taxon>
        <taxon>Bacillati</taxon>
        <taxon>Cyanobacteriota</taxon>
        <taxon>Cyanophyceae</taxon>
        <taxon>Pseudanabaenales</taxon>
        <taxon>Pseudanabaenaceae</taxon>
        <taxon>Pseudanabaena</taxon>
        <taxon>Pseudanabaena cinerea</taxon>
    </lineage>
</organism>
<evidence type="ECO:0000256" key="1">
    <source>
        <dbReference type="SAM" id="MobiDB-lite"/>
    </source>
</evidence>
<dbReference type="Proteomes" id="UP000631421">
    <property type="component" value="Unassembled WGS sequence"/>
</dbReference>
<gene>
    <name evidence="2" type="ORF">H6F44_20630</name>
</gene>
<accession>A0A926UWV6</accession>
<reference evidence="2" key="2">
    <citation type="submission" date="2020-08" db="EMBL/GenBank/DDBJ databases">
        <authorList>
            <person name="Chen M."/>
            <person name="Teng W."/>
            <person name="Zhao L."/>
            <person name="Hu C."/>
            <person name="Zhou Y."/>
            <person name="Han B."/>
            <person name="Song L."/>
            <person name="Shu W."/>
        </authorList>
    </citation>
    <scope>NUCLEOTIDE SEQUENCE</scope>
    <source>
        <strain evidence="2">FACHB-1277</strain>
    </source>
</reference>
<proteinExistence type="predicted"/>
<name>A0A926UWV6_9CYAN</name>
<protein>
    <submittedName>
        <fullName evidence="2">Uncharacterized protein</fullName>
    </submittedName>
</protein>